<name>A0AA35WPZ5_GEOBA</name>
<dbReference type="GO" id="GO:0016616">
    <property type="term" value="F:oxidoreductase activity, acting on the CH-OH group of donors, NAD or NADP as acceptor"/>
    <property type="evidence" value="ECO:0007669"/>
    <property type="project" value="TreeGrafter"/>
</dbReference>
<dbReference type="PRINTS" id="PR00081">
    <property type="entry name" value="GDHRDH"/>
</dbReference>
<proteinExistence type="inferred from homology"/>
<evidence type="ECO:0000256" key="2">
    <source>
        <dbReference type="ARBA" id="ARBA00006484"/>
    </source>
</evidence>
<dbReference type="EMBL" id="CASHTH010002105">
    <property type="protein sequence ID" value="CAI8024911.1"/>
    <property type="molecule type" value="Genomic_DNA"/>
</dbReference>
<dbReference type="AlphaFoldDB" id="A0AA35WPZ5"/>
<evidence type="ECO:0000256" key="1">
    <source>
        <dbReference type="ARBA" id="ARBA00005194"/>
    </source>
</evidence>
<dbReference type="SUPFAM" id="SSF51735">
    <property type="entry name" value="NAD(P)-binding Rossmann-fold domains"/>
    <property type="match status" value="1"/>
</dbReference>
<reference evidence="3" key="1">
    <citation type="submission" date="2023-03" db="EMBL/GenBank/DDBJ databases">
        <authorList>
            <person name="Steffen K."/>
            <person name="Cardenas P."/>
        </authorList>
    </citation>
    <scope>NUCLEOTIDE SEQUENCE</scope>
</reference>
<comment type="caution">
    <text evidence="3">The sequence shown here is derived from an EMBL/GenBank/DDBJ whole genome shotgun (WGS) entry which is preliminary data.</text>
</comment>
<dbReference type="Gene3D" id="3.40.50.720">
    <property type="entry name" value="NAD(P)-binding Rossmann-like Domain"/>
    <property type="match status" value="1"/>
</dbReference>
<protein>
    <submittedName>
        <fullName evidence="3">3-oxoacyl-[acyl-carrier-protein] reductase FabG</fullName>
    </submittedName>
</protein>
<sequence length="235" mass="24690">MRLKDKVALIAGAGSNMSRATALLFAQEGAKVVLAARTTETMDETAERIRANGGDVLTHQTDLTDAAQVDALVDAAVTAFGGVDCLIHAAGGFFSTEHDITTMEPAYWDGALQNNLQTLFNPVRRLVPVLEVHGGGCLITISAGERVRQDANSAYAVAKAGMVAAAKNLAKELYAKNIRVHALCPGIIWDPLPDGEIVPAEAQLERLGNPIDVAYAGTLALLGRGGVGYRLGVDN</sequence>
<organism evidence="3 4">
    <name type="scientific">Geodia barretti</name>
    <name type="common">Barrett's horny sponge</name>
    <dbReference type="NCBI Taxonomy" id="519541"/>
    <lineage>
        <taxon>Eukaryota</taxon>
        <taxon>Metazoa</taxon>
        <taxon>Porifera</taxon>
        <taxon>Demospongiae</taxon>
        <taxon>Heteroscleromorpha</taxon>
        <taxon>Tetractinellida</taxon>
        <taxon>Astrophorina</taxon>
        <taxon>Geodiidae</taxon>
        <taxon>Geodia</taxon>
    </lineage>
</organism>
<dbReference type="Pfam" id="PF00106">
    <property type="entry name" value="adh_short"/>
    <property type="match status" value="1"/>
</dbReference>
<comment type="similarity">
    <text evidence="2">Belongs to the short-chain dehydrogenases/reductases (SDR) family.</text>
</comment>
<keyword evidence="4" id="KW-1185">Reference proteome</keyword>
<dbReference type="InterPro" id="IPR036291">
    <property type="entry name" value="NAD(P)-bd_dom_sf"/>
</dbReference>
<gene>
    <name evidence="3" type="ORF">GBAR_LOCUS14430</name>
</gene>
<comment type="pathway">
    <text evidence="1">Lipid metabolism; fatty acid biosynthesis.</text>
</comment>
<dbReference type="PANTHER" id="PTHR42760">
    <property type="entry name" value="SHORT-CHAIN DEHYDROGENASES/REDUCTASES FAMILY MEMBER"/>
    <property type="match status" value="1"/>
</dbReference>
<evidence type="ECO:0000313" key="4">
    <source>
        <dbReference type="Proteomes" id="UP001174909"/>
    </source>
</evidence>
<dbReference type="Proteomes" id="UP001174909">
    <property type="component" value="Unassembled WGS sequence"/>
</dbReference>
<dbReference type="CDD" id="cd05233">
    <property type="entry name" value="SDR_c"/>
    <property type="match status" value="1"/>
</dbReference>
<dbReference type="InterPro" id="IPR002347">
    <property type="entry name" value="SDR_fam"/>
</dbReference>
<evidence type="ECO:0000313" key="3">
    <source>
        <dbReference type="EMBL" id="CAI8024911.1"/>
    </source>
</evidence>
<accession>A0AA35WPZ5</accession>